<dbReference type="InterPro" id="IPR058594">
    <property type="entry name" value="PB1-like_dom_pln"/>
</dbReference>
<evidence type="ECO:0000259" key="2">
    <source>
        <dbReference type="Pfam" id="PF26130"/>
    </source>
</evidence>
<protein>
    <recommendedName>
        <fullName evidence="2">PB1-like domain-containing protein</fullName>
    </recommendedName>
</protein>
<evidence type="ECO:0000256" key="1">
    <source>
        <dbReference type="SAM" id="MobiDB-lite"/>
    </source>
</evidence>
<organism evidence="3 4">
    <name type="scientific">Stylosanthes scabra</name>
    <dbReference type="NCBI Taxonomy" id="79078"/>
    <lineage>
        <taxon>Eukaryota</taxon>
        <taxon>Viridiplantae</taxon>
        <taxon>Streptophyta</taxon>
        <taxon>Embryophyta</taxon>
        <taxon>Tracheophyta</taxon>
        <taxon>Spermatophyta</taxon>
        <taxon>Magnoliopsida</taxon>
        <taxon>eudicotyledons</taxon>
        <taxon>Gunneridae</taxon>
        <taxon>Pentapetalae</taxon>
        <taxon>rosids</taxon>
        <taxon>fabids</taxon>
        <taxon>Fabales</taxon>
        <taxon>Fabaceae</taxon>
        <taxon>Papilionoideae</taxon>
        <taxon>50 kb inversion clade</taxon>
        <taxon>dalbergioids sensu lato</taxon>
        <taxon>Dalbergieae</taxon>
        <taxon>Pterocarpus clade</taxon>
        <taxon>Stylosanthes</taxon>
    </lineage>
</organism>
<feature type="region of interest" description="Disordered" evidence="1">
    <location>
        <begin position="76"/>
        <end position="106"/>
    </location>
</feature>
<feature type="compositionally biased region" description="Low complexity" evidence="1">
    <location>
        <begin position="89"/>
        <end position="106"/>
    </location>
</feature>
<comment type="caution">
    <text evidence="3">The sequence shown here is derived from an EMBL/GenBank/DDBJ whole genome shotgun (WGS) entry which is preliminary data.</text>
</comment>
<reference evidence="3 4" key="1">
    <citation type="journal article" date="2023" name="Plants (Basel)">
        <title>Bridging the Gap: Combining Genomics and Transcriptomics Approaches to Understand Stylosanthes scabra, an Orphan Legume from the Brazilian Caatinga.</title>
        <authorList>
            <person name="Ferreira-Neto J.R.C."/>
            <person name="da Silva M.D."/>
            <person name="Binneck E."/>
            <person name="de Melo N.F."/>
            <person name="da Silva R.H."/>
            <person name="de Melo A.L.T.M."/>
            <person name="Pandolfi V."/>
            <person name="Bustamante F.O."/>
            <person name="Brasileiro-Vidal A.C."/>
            <person name="Benko-Iseppon A.M."/>
        </authorList>
    </citation>
    <scope>NUCLEOTIDE SEQUENCE [LARGE SCALE GENOMIC DNA]</scope>
    <source>
        <tissue evidence="3">Leaves</tissue>
    </source>
</reference>
<feature type="compositionally biased region" description="Gly residues" evidence="1">
    <location>
        <begin position="78"/>
        <end position="88"/>
    </location>
</feature>
<keyword evidence="4" id="KW-1185">Reference proteome</keyword>
<dbReference type="Pfam" id="PF26130">
    <property type="entry name" value="PB1-like"/>
    <property type="match status" value="1"/>
</dbReference>
<evidence type="ECO:0000313" key="3">
    <source>
        <dbReference type="EMBL" id="MED6218692.1"/>
    </source>
</evidence>
<sequence length="106" mass="11672">MGDLFVVPVFHHGGKFIRNLLGELEYVDELVERFPEMDVDHVNFGDMEKLYEDLGYREYRDWDHVANDAIVEGYDEGVNGGNNGGLNGGNDDANLGANGDGDAPVP</sequence>
<proteinExistence type="predicted"/>
<dbReference type="Proteomes" id="UP001341840">
    <property type="component" value="Unassembled WGS sequence"/>
</dbReference>
<name>A0ABU6Z9T6_9FABA</name>
<dbReference type="EMBL" id="JASCZI010271975">
    <property type="protein sequence ID" value="MED6218692.1"/>
    <property type="molecule type" value="Genomic_DNA"/>
</dbReference>
<evidence type="ECO:0000313" key="4">
    <source>
        <dbReference type="Proteomes" id="UP001341840"/>
    </source>
</evidence>
<accession>A0ABU6Z9T6</accession>
<feature type="domain" description="PB1-like" evidence="2">
    <location>
        <begin position="7"/>
        <end position="61"/>
    </location>
</feature>
<gene>
    <name evidence="3" type="ORF">PIB30_028778</name>
</gene>